<keyword evidence="7" id="KW-1185">Reference proteome</keyword>
<evidence type="ECO:0000313" key="6">
    <source>
        <dbReference type="EMBL" id="RWS02212.1"/>
    </source>
</evidence>
<keyword evidence="3" id="KW-0862">Zinc</keyword>
<dbReference type="SMART" id="SM00184">
    <property type="entry name" value="RING"/>
    <property type="match status" value="1"/>
</dbReference>
<dbReference type="PROSITE" id="PS00518">
    <property type="entry name" value="ZF_RING_1"/>
    <property type="match status" value="1"/>
</dbReference>
<dbReference type="InterPro" id="IPR018957">
    <property type="entry name" value="Znf_C3HC4_RING-type"/>
</dbReference>
<dbReference type="InterPro" id="IPR013083">
    <property type="entry name" value="Znf_RING/FYVE/PHD"/>
</dbReference>
<evidence type="ECO:0000313" key="7">
    <source>
        <dbReference type="Proteomes" id="UP000285301"/>
    </source>
</evidence>
<evidence type="ECO:0000256" key="1">
    <source>
        <dbReference type="ARBA" id="ARBA00022723"/>
    </source>
</evidence>
<keyword evidence="2 4" id="KW-0863">Zinc-finger</keyword>
<dbReference type="AlphaFoldDB" id="A0A3S4QDX3"/>
<evidence type="ECO:0000256" key="4">
    <source>
        <dbReference type="PROSITE-ProRule" id="PRU00175"/>
    </source>
</evidence>
<organism evidence="6 7">
    <name type="scientific">Dinothrombium tinctorium</name>
    <dbReference type="NCBI Taxonomy" id="1965070"/>
    <lineage>
        <taxon>Eukaryota</taxon>
        <taxon>Metazoa</taxon>
        <taxon>Ecdysozoa</taxon>
        <taxon>Arthropoda</taxon>
        <taxon>Chelicerata</taxon>
        <taxon>Arachnida</taxon>
        <taxon>Acari</taxon>
        <taxon>Acariformes</taxon>
        <taxon>Trombidiformes</taxon>
        <taxon>Prostigmata</taxon>
        <taxon>Anystina</taxon>
        <taxon>Parasitengona</taxon>
        <taxon>Trombidioidea</taxon>
        <taxon>Trombidiidae</taxon>
        <taxon>Dinothrombium</taxon>
    </lineage>
</organism>
<dbReference type="PANTHER" id="PTHR10131:SF157">
    <property type="entry name" value="RECEPTOR-ASSOCIATED FACTOR, PUTATIVE-RELATED"/>
    <property type="match status" value="1"/>
</dbReference>
<dbReference type="Pfam" id="PF00097">
    <property type="entry name" value="zf-C3HC4"/>
    <property type="match status" value="1"/>
</dbReference>
<dbReference type="PANTHER" id="PTHR10131">
    <property type="entry name" value="TNF RECEPTOR ASSOCIATED FACTOR"/>
    <property type="match status" value="1"/>
</dbReference>
<dbReference type="Gene3D" id="3.30.40.10">
    <property type="entry name" value="Zinc/RING finger domain, C3HC4 (zinc finger)"/>
    <property type="match status" value="2"/>
</dbReference>
<evidence type="ECO:0000259" key="5">
    <source>
        <dbReference type="PROSITE" id="PS50089"/>
    </source>
</evidence>
<dbReference type="GO" id="GO:0008270">
    <property type="term" value="F:zinc ion binding"/>
    <property type="evidence" value="ECO:0007669"/>
    <property type="project" value="UniProtKB-KW"/>
</dbReference>
<dbReference type="GO" id="GO:0043122">
    <property type="term" value="P:regulation of canonical NF-kappaB signal transduction"/>
    <property type="evidence" value="ECO:0007669"/>
    <property type="project" value="TreeGrafter"/>
</dbReference>
<gene>
    <name evidence="6" type="ORF">B4U79_18512</name>
</gene>
<dbReference type="SUPFAM" id="SSF57850">
    <property type="entry name" value="RING/U-box"/>
    <property type="match status" value="1"/>
</dbReference>
<keyword evidence="1" id="KW-0479">Metal-binding</keyword>
<accession>A0A3S4QDX3</accession>
<comment type="caution">
    <text evidence="6">The sequence shown here is derived from an EMBL/GenBank/DDBJ whole genome shotgun (WGS) entry which is preliminary data.</text>
</comment>
<dbReference type="InterPro" id="IPR001841">
    <property type="entry name" value="Znf_RING"/>
</dbReference>
<dbReference type="SUPFAM" id="SSF49599">
    <property type="entry name" value="TRAF domain-like"/>
    <property type="match status" value="1"/>
</dbReference>
<proteinExistence type="predicted"/>
<reference evidence="6 7" key="1">
    <citation type="journal article" date="2018" name="Gigascience">
        <title>Genomes of trombidid mites reveal novel predicted allergens and laterally-transferred genes associated with secondary metabolism.</title>
        <authorList>
            <person name="Dong X."/>
            <person name="Chaisiri K."/>
            <person name="Xia D."/>
            <person name="Armstrong S.D."/>
            <person name="Fang Y."/>
            <person name="Donnelly M.J."/>
            <person name="Kadowaki T."/>
            <person name="McGarry J.W."/>
            <person name="Darby A.C."/>
            <person name="Makepeace B.L."/>
        </authorList>
    </citation>
    <scope>NUCLEOTIDE SEQUENCE [LARGE SCALE GENOMIC DNA]</scope>
    <source>
        <strain evidence="6">UoL-WK</strain>
    </source>
</reference>
<dbReference type="OrthoDB" id="6506853at2759"/>
<dbReference type="PROSITE" id="PS50089">
    <property type="entry name" value="ZF_RING_2"/>
    <property type="match status" value="1"/>
</dbReference>
<name>A0A3S4QDX3_9ACAR</name>
<dbReference type="EMBL" id="NCKU01008012">
    <property type="protein sequence ID" value="RWS02212.1"/>
    <property type="molecule type" value="Genomic_DNA"/>
</dbReference>
<evidence type="ECO:0000256" key="3">
    <source>
        <dbReference type="ARBA" id="ARBA00022833"/>
    </source>
</evidence>
<feature type="non-terminal residue" evidence="6">
    <location>
        <position position="1"/>
    </location>
</feature>
<sequence length="177" mass="20317">QITESTANSSSILLTHVDFGYESSRFVNLAEFSVDLNCPICYGIFREPVITTCNHLFCKNCINVWSMESKTCPVDRRTLTKLQEPPISVEDVMNKLLIKCDYEQFGCKEIIELPLLEQHLKRCNFNQDLNVDCGQRENSFMCKFKSMSAMSNSGGQVRNMRFIHVVVYHLSNACRNI</sequence>
<feature type="domain" description="RING-type" evidence="5">
    <location>
        <begin position="38"/>
        <end position="76"/>
    </location>
</feature>
<dbReference type="Proteomes" id="UP000285301">
    <property type="component" value="Unassembled WGS sequence"/>
</dbReference>
<protein>
    <submittedName>
        <fullName evidence="6">E3 ubiquitin-protein ligase NRDP1-like protein</fullName>
    </submittedName>
</protein>
<evidence type="ECO:0000256" key="2">
    <source>
        <dbReference type="ARBA" id="ARBA00022771"/>
    </source>
</evidence>
<dbReference type="STRING" id="1965070.A0A3S4QDX3"/>
<dbReference type="InterPro" id="IPR017907">
    <property type="entry name" value="Znf_RING_CS"/>
</dbReference>